<dbReference type="Gene3D" id="1.10.1660.10">
    <property type="match status" value="1"/>
</dbReference>
<evidence type="ECO:0000313" key="6">
    <source>
        <dbReference type="EMBL" id="OHV20502.1"/>
    </source>
</evidence>
<dbReference type="RefSeq" id="WP_071066703.1">
    <property type="nucleotide sequence ID" value="NZ_MAXA01000262.1"/>
</dbReference>
<keyword evidence="7" id="KW-1185">Reference proteome</keyword>
<dbReference type="GO" id="GO:0003700">
    <property type="term" value="F:DNA-binding transcription factor activity"/>
    <property type="evidence" value="ECO:0007669"/>
    <property type="project" value="InterPro"/>
</dbReference>
<sequence length="156" mass="16826">MTGGLRTSELATAAGVNTQTLRYYEKRGLLAEPVRTPGGHRLYPAEAVSLLGVIKAAQRLGFTLDEVAELLDTARRRHPTGALKERTVAKLDEINTKIEHLATIRTALTTVIDAGCDSLTHCTCADCPLPFVEIATSRPDDLDGTPSGPLTVRRHP</sequence>
<dbReference type="InterPro" id="IPR047057">
    <property type="entry name" value="MerR_fam"/>
</dbReference>
<comment type="caution">
    <text evidence="6">The sequence shown here is derived from an EMBL/GenBank/DDBJ whole genome shotgun (WGS) entry which is preliminary data.</text>
</comment>
<dbReference type="OrthoDB" id="9802039at2"/>
<accession>A0A1S1PIP2</accession>
<dbReference type="SMART" id="SM00422">
    <property type="entry name" value="HTH_MERR"/>
    <property type="match status" value="1"/>
</dbReference>
<gene>
    <name evidence="6" type="ORF">BBK14_27710</name>
</gene>
<dbReference type="GO" id="GO:0003677">
    <property type="term" value="F:DNA binding"/>
    <property type="evidence" value="ECO:0007669"/>
    <property type="project" value="UniProtKB-KW"/>
</dbReference>
<keyword evidence="3" id="KW-0238">DNA-binding</keyword>
<dbReference type="Pfam" id="PF13411">
    <property type="entry name" value="MerR_1"/>
    <property type="match status" value="1"/>
</dbReference>
<dbReference type="PANTHER" id="PTHR30204">
    <property type="entry name" value="REDOX-CYCLING DRUG-SENSING TRANSCRIPTIONAL ACTIVATOR SOXR"/>
    <property type="match status" value="1"/>
</dbReference>
<organism evidence="6 7">
    <name type="scientific">Parafrankia soli</name>
    <dbReference type="NCBI Taxonomy" id="2599596"/>
    <lineage>
        <taxon>Bacteria</taxon>
        <taxon>Bacillati</taxon>
        <taxon>Actinomycetota</taxon>
        <taxon>Actinomycetes</taxon>
        <taxon>Frankiales</taxon>
        <taxon>Frankiaceae</taxon>
        <taxon>Parafrankia</taxon>
    </lineage>
</organism>
<evidence type="ECO:0000256" key="3">
    <source>
        <dbReference type="ARBA" id="ARBA00023125"/>
    </source>
</evidence>
<evidence type="ECO:0000256" key="1">
    <source>
        <dbReference type="ARBA" id="ARBA00022491"/>
    </source>
</evidence>
<keyword evidence="1" id="KW-0678">Repressor</keyword>
<dbReference type="AlphaFoldDB" id="A0A1S1PIP2"/>
<dbReference type="InterPro" id="IPR009061">
    <property type="entry name" value="DNA-bd_dom_put_sf"/>
</dbReference>
<keyword evidence="2" id="KW-0805">Transcription regulation</keyword>
<protein>
    <submittedName>
        <fullName evidence="6">MerR family transcriptional regulator</fullName>
    </submittedName>
</protein>
<evidence type="ECO:0000256" key="4">
    <source>
        <dbReference type="ARBA" id="ARBA00023163"/>
    </source>
</evidence>
<feature type="domain" description="HTH merR-type" evidence="5">
    <location>
        <begin position="4"/>
        <end position="73"/>
    </location>
</feature>
<evidence type="ECO:0000256" key="2">
    <source>
        <dbReference type="ARBA" id="ARBA00023015"/>
    </source>
</evidence>
<dbReference type="InterPro" id="IPR000551">
    <property type="entry name" value="MerR-type_HTH_dom"/>
</dbReference>
<reference evidence="7" key="1">
    <citation type="submission" date="2016-07" db="EMBL/GenBank/DDBJ databases">
        <title>Frankia sp. NRRL B-16219 Genome sequencing.</title>
        <authorList>
            <person name="Ghodhbane-Gtari F."/>
            <person name="Swanson E."/>
            <person name="Gueddou A."/>
            <person name="Louati M."/>
            <person name="Nouioui I."/>
            <person name="Hezbri K."/>
            <person name="Abebe-Akele F."/>
            <person name="Simpson S."/>
            <person name="Morris K."/>
            <person name="Thomas K."/>
            <person name="Gtari M."/>
            <person name="Tisa L.S."/>
        </authorList>
    </citation>
    <scope>NUCLEOTIDE SEQUENCE [LARGE SCALE GENOMIC DNA]</scope>
    <source>
        <strain evidence="7">NRRL B-16219</strain>
    </source>
</reference>
<dbReference type="SUPFAM" id="SSF46955">
    <property type="entry name" value="Putative DNA-binding domain"/>
    <property type="match status" value="1"/>
</dbReference>
<dbReference type="PROSITE" id="PS50937">
    <property type="entry name" value="HTH_MERR_2"/>
    <property type="match status" value="1"/>
</dbReference>
<dbReference type="PRINTS" id="PR00040">
    <property type="entry name" value="HTHMERR"/>
</dbReference>
<dbReference type="EMBL" id="MAXA01000262">
    <property type="protein sequence ID" value="OHV20502.1"/>
    <property type="molecule type" value="Genomic_DNA"/>
</dbReference>
<name>A0A1S1PIP2_9ACTN</name>
<dbReference type="PANTHER" id="PTHR30204:SF69">
    <property type="entry name" value="MERR-FAMILY TRANSCRIPTIONAL REGULATOR"/>
    <property type="match status" value="1"/>
</dbReference>
<evidence type="ECO:0000313" key="7">
    <source>
        <dbReference type="Proteomes" id="UP000179769"/>
    </source>
</evidence>
<dbReference type="Proteomes" id="UP000179769">
    <property type="component" value="Unassembled WGS sequence"/>
</dbReference>
<proteinExistence type="predicted"/>
<keyword evidence="4" id="KW-0804">Transcription</keyword>
<evidence type="ECO:0000259" key="5">
    <source>
        <dbReference type="PROSITE" id="PS50937"/>
    </source>
</evidence>
<dbReference type="PROSITE" id="PS00552">
    <property type="entry name" value="HTH_MERR_1"/>
    <property type="match status" value="1"/>
</dbReference>